<protein>
    <submittedName>
        <fullName evidence="2">Uncharacterized protein</fullName>
    </submittedName>
</protein>
<evidence type="ECO:0000313" key="2">
    <source>
        <dbReference type="EMBL" id="TLU65123.1"/>
    </source>
</evidence>
<dbReference type="Proteomes" id="UP000307790">
    <property type="component" value="Unassembled WGS sequence"/>
</dbReference>
<organism evidence="2 3">
    <name type="scientific">Thalassotalea litorea</name>
    <dbReference type="NCBI Taxonomy" id="2020715"/>
    <lineage>
        <taxon>Bacteria</taxon>
        <taxon>Pseudomonadati</taxon>
        <taxon>Pseudomonadota</taxon>
        <taxon>Gammaproteobacteria</taxon>
        <taxon>Alteromonadales</taxon>
        <taxon>Colwelliaceae</taxon>
        <taxon>Thalassotalea</taxon>
    </lineage>
</organism>
<dbReference type="AlphaFoldDB" id="A0A5R9IKY1"/>
<dbReference type="RefSeq" id="WP_138319793.1">
    <property type="nucleotide sequence ID" value="NZ_VCBC01000008.1"/>
</dbReference>
<name>A0A5R9IKY1_9GAMM</name>
<evidence type="ECO:0000256" key="1">
    <source>
        <dbReference type="SAM" id="SignalP"/>
    </source>
</evidence>
<sequence length="146" mass="16619">MFKKITAVSASILCAALLMVNTASAEDGKRYEDSVKWKNVVKITYKIGKRDDALKIIKDYYQVASKKAKTPMPEMVMEMHTGDYDLLVIWHMQNGIEDMTWETNPDSVAWRKALNDVAGSEEKAQEILDEYVSYIAHAENEIALVR</sequence>
<keyword evidence="1" id="KW-0732">Signal</keyword>
<feature type="signal peptide" evidence="1">
    <location>
        <begin position="1"/>
        <end position="25"/>
    </location>
</feature>
<proteinExistence type="predicted"/>
<feature type="chain" id="PRO_5024362257" evidence="1">
    <location>
        <begin position="26"/>
        <end position="146"/>
    </location>
</feature>
<reference evidence="2 3" key="1">
    <citation type="submission" date="2019-05" db="EMBL/GenBank/DDBJ databases">
        <title>Genome sequences of Thalassotalea litorea 1K03283.</title>
        <authorList>
            <person name="Zhang D."/>
        </authorList>
    </citation>
    <scope>NUCLEOTIDE SEQUENCE [LARGE SCALE GENOMIC DNA]</scope>
    <source>
        <strain evidence="2 3">MCCC 1K03283</strain>
    </source>
</reference>
<keyword evidence="3" id="KW-1185">Reference proteome</keyword>
<dbReference type="EMBL" id="VCBC01000008">
    <property type="protein sequence ID" value="TLU65123.1"/>
    <property type="molecule type" value="Genomic_DNA"/>
</dbReference>
<gene>
    <name evidence="2" type="ORF">FE810_09355</name>
</gene>
<evidence type="ECO:0000313" key="3">
    <source>
        <dbReference type="Proteomes" id="UP000307790"/>
    </source>
</evidence>
<accession>A0A5R9IKY1</accession>
<comment type="caution">
    <text evidence="2">The sequence shown here is derived from an EMBL/GenBank/DDBJ whole genome shotgun (WGS) entry which is preliminary data.</text>
</comment>
<dbReference type="OrthoDB" id="1443062at2"/>